<dbReference type="EMBL" id="JBBPBN010000005">
    <property type="protein sequence ID" value="KAK9038231.1"/>
    <property type="molecule type" value="Genomic_DNA"/>
</dbReference>
<comment type="caution">
    <text evidence="1">The sequence shown here is derived from an EMBL/GenBank/DDBJ whole genome shotgun (WGS) entry which is preliminary data.</text>
</comment>
<evidence type="ECO:0000313" key="1">
    <source>
        <dbReference type="EMBL" id="KAK9038231.1"/>
    </source>
</evidence>
<evidence type="ECO:0000313" key="2">
    <source>
        <dbReference type="Proteomes" id="UP001396334"/>
    </source>
</evidence>
<protein>
    <submittedName>
        <fullName evidence="1">Uncharacterized protein</fullName>
    </submittedName>
</protein>
<keyword evidence="2" id="KW-1185">Reference proteome</keyword>
<sequence length="105" mass="11412">MFHGVEMRSMDFGKKGILIEIGEEGDGEENGLLCGRSPTAFPVTATSRFSFLVDVEGCFLEGEEGIAVIDLVDQRIGKLSSFPGSFNMLAPPSWFTANQLLCSNF</sequence>
<gene>
    <name evidence="1" type="ORF">V6N11_023114</name>
</gene>
<reference evidence="1 2" key="1">
    <citation type="journal article" date="2024" name="G3 (Bethesda)">
        <title>Genome assembly of Hibiscus sabdariffa L. provides insights into metabolisms of medicinal natural products.</title>
        <authorList>
            <person name="Kim T."/>
        </authorList>
    </citation>
    <scope>NUCLEOTIDE SEQUENCE [LARGE SCALE GENOMIC DNA]</scope>
    <source>
        <strain evidence="1">TK-2024</strain>
        <tissue evidence="1">Old leaves</tissue>
    </source>
</reference>
<organism evidence="1 2">
    <name type="scientific">Hibiscus sabdariffa</name>
    <name type="common">roselle</name>
    <dbReference type="NCBI Taxonomy" id="183260"/>
    <lineage>
        <taxon>Eukaryota</taxon>
        <taxon>Viridiplantae</taxon>
        <taxon>Streptophyta</taxon>
        <taxon>Embryophyta</taxon>
        <taxon>Tracheophyta</taxon>
        <taxon>Spermatophyta</taxon>
        <taxon>Magnoliopsida</taxon>
        <taxon>eudicotyledons</taxon>
        <taxon>Gunneridae</taxon>
        <taxon>Pentapetalae</taxon>
        <taxon>rosids</taxon>
        <taxon>malvids</taxon>
        <taxon>Malvales</taxon>
        <taxon>Malvaceae</taxon>
        <taxon>Malvoideae</taxon>
        <taxon>Hibiscus</taxon>
    </lineage>
</organism>
<proteinExistence type="predicted"/>
<name>A0ABR2TL93_9ROSI</name>
<dbReference type="Proteomes" id="UP001396334">
    <property type="component" value="Unassembled WGS sequence"/>
</dbReference>
<accession>A0ABR2TL93</accession>